<dbReference type="CDD" id="cd05154">
    <property type="entry name" value="ACAD10_11_N-like"/>
    <property type="match status" value="1"/>
</dbReference>
<proteinExistence type="predicted"/>
<dbReference type="STRING" id="1563157.AQS70_14525"/>
<dbReference type="InterPro" id="IPR011009">
    <property type="entry name" value="Kinase-like_dom_sf"/>
</dbReference>
<keyword evidence="2" id="KW-0808">Transferase</keyword>
<keyword evidence="3" id="KW-1185">Reference proteome</keyword>
<evidence type="ECO:0000259" key="1">
    <source>
        <dbReference type="Pfam" id="PF01636"/>
    </source>
</evidence>
<dbReference type="Gene3D" id="3.90.1200.10">
    <property type="match status" value="1"/>
</dbReference>
<dbReference type="AlphaFoldDB" id="A0A0Q0WYD4"/>
<dbReference type="Gene3D" id="3.30.200.20">
    <property type="entry name" value="Phosphorylase Kinase, domain 1"/>
    <property type="match status" value="1"/>
</dbReference>
<dbReference type="EMBL" id="LLWH01000197">
    <property type="protein sequence ID" value="KQB52466.1"/>
    <property type="molecule type" value="Genomic_DNA"/>
</dbReference>
<protein>
    <submittedName>
        <fullName evidence="2">Aminoglycoside phosphotransferase</fullName>
    </submittedName>
</protein>
<sequence length="355" mass="40791">MTLSDSSIRPRAGEELDARQIDSYLKAHIPRLYGQPAISQFPGGASNLTYLIQYPDLELVLRRPPFGHKAKSAHDMGREFRILKQLQEVFPYCPKAYAHCIDNSLIGSEFYVMERVKGIILRADLPSELALTAGSTRTLCKGFIDTLVELHQVDYHACGLGNLGKPEGYVQRQICGWTERYEKALTPDAPHWLEVKVWLNDKMPDDHPKPAIIHNDYRFDNVILQPNNPMHIIGVLDWELTTLGDPLMDLGNTLAYWIQADDPASVQQLRRQPSNVPGMLTRQEFVDYYAEHSGIQIDNYDFYYTYGLFRLAGIVQQIYYRYYHGQTQDKRFAPFVHMNALLEQMSLKVIRHSSL</sequence>
<dbReference type="PANTHER" id="PTHR47829:SF1">
    <property type="entry name" value="HAD FAMILY PHOSPHATASE"/>
    <property type="match status" value="1"/>
</dbReference>
<dbReference type="InterPro" id="IPR052898">
    <property type="entry name" value="ACAD10-like"/>
</dbReference>
<dbReference type="InterPro" id="IPR002575">
    <property type="entry name" value="Aminoglycoside_PTrfase"/>
</dbReference>
<dbReference type="Proteomes" id="UP000050342">
    <property type="component" value="Unassembled WGS sequence"/>
</dbReference>
<evidence type="ECO:0000313" key="3">
    <source>
        <dbReference type="Proteomes" id="UP000050342"/>
    </source>
</evidence>
<comment type="caution">
    <text evidence="2">The sequence shown here is derived from an EMBL/GenBank/DDBJ whole genome shotgun (WGS) entry which is preliminary data.</text>
</comment>
<dbReference type="OrthoDB" id="3806873at2"/>
<feature type="domain" description="Aminoglycoside phosphotransferase" evidence="1">
    <location>
        <begin position="38"/>
        <end position="277"/>
    </location>
</feature>
<accession>A0A0Q0WYD4</accession>
<dbReference type="InterPro" id="IPR041726">
    <property type="entry name" value="ACAD10_11_N"/>
</dbReference>
<reference evidence="2 3" key="1">
    <citation type="submission" date="2015-10" db="EMBL/GenBank/DDBJ databases">
        <title>Pseudomonas helleri sp. nov. and Pseudomonas weihenstephanensis sp. nov., isolated from raw cows milk.</title>
        <authorList>
            <person name="Von Neubeck M."/>
            <person name="Huptas C."/>
            <person name="Wenning M."/>
            <person name="Scherer S."/>
        </authorList>
    </citation>
    <scope>NUCLEOTIDE SEQUENCE [LARGE SCALE GENOMIC DNA]</scope>
    <source>
        <strain evidence="2 3">BSTT44</strain>
    </source>
</reference>
<evidence type="ECO:0000313" key="2">
    <source>
        <dbReference type="EMBL" id="KQB52466.1"/>
    </source>
</evidence>
<dbReference type="GO" id="GO:0016740">
    <property type="term" value="F:transferase activity"/>
    <property type="evidence" value="ECO:0007669"/>
    <property type="project" value="UniProtKB-KW"/>
</dbReference>
<dbReference type="SUPFAM" id="SSF56112">
    <property type="entry name" value="Protein kinase-like (PK-like)"/>
    <property type="match status" value="1"/>
</dbReference>
<name>A0A0Q0WYD4_9PSED</name>
<dbReference type="RefSeq" id="WP_055104053.1">
    <property type="nucleotide sequence ID" value="NZ_LLWH01000197.1"/>
</dbReference>
<dbReference type="PANTHER" id="PTHR47829">
    <property type="entry name" value="HYDROLASE, PUTATIVE (AFU_ORTHOLOGUE AFUA_1G12880)-RELATED"/>
    <property type="match status" value="1"/>
</dbReference>
<gene>
    <name evidence="2" type="ORF">AQS70_14525</name>
</gene>
<organism evidence="2 3">
    <name type="scientific">Pseudomonas endophytica</name>
    <dbReference type="NCBI Taxonomy" id="1563157"/>
    <lineage>
        <taxon>Bacteria</taxon>
        <taxon>Pseudomonadati</taxon>
        <taxon>Pseudomonadota</taxon>
        <taxon>Gammaproteobacteria</taxon>
        <taxon>Pseudomonadales</taxon>
        <taxon>Pseudomonadaceae</taxon>
        <taxon>Pseudomonas</taxon>
    </lineage>
</organism>
<dbReference type="Pfam" id="PF01636">
    <property type="entry name" value="APH"/>
    <property type="match status" value="1"/>
</dbReference>